<proteinExistence type="predicted"/>
<sequence>MNTKKGVSIVLLVGSMIHSSFAFTPIHPVKVKSKASGVAVGQSKQTTFIDFSGTWKGKCAFNDYETEETVIIKNTAEYIKFGNKLFIVGDSLYSESNTRPQVTYFDHKQLQWSQDGKSLIIHGTKVVGARLDTPLSTYLFTDRMSLVDDQIVISIKVKGFQNMKLIMEDNGHCLLDRV</sequence>
<name>A0A3A5LER1_9GAMM</name>
<dbReference type="RefSeq" id="WP_108294531.1">
    <property type="nucleotide sequence ID" value="NZ_CAAAIR010000009.1"/>
</dbReference>
<organism evidence="3 6">
    <name type="scientific">Legionella taurinensis</name>
    <dbReference type="NCBI Taxonomy" id="70611"/>
    <lineage>
        <taxon>Bacteria</taxon>
        <taxon>Pseudomonadati</taxon>
        <taxon>Pseudomonadota</taxon>
        <taxon>Gammaproteobacteria</taxon>
        <taxon>Legionellales</taxon>
        <taxon>Legionellaceae</taxon>
        <taxon>Legionella</taxon>
    </lineage>
</organism>
<dbReference type="EMBL" id="QZWB01000008">
    <property type="protein sequence ID" value="RJT46631.1"/>
    <property type="molecule type" value="Genomic_DNA"/>
</dbReference>
<comment type="caution">
    <text evidence="3">The sequence shown here is derived from an EMBL/GenBank/DDBJ whole genome shotgun (WGS) entry which is preliminary data.</text>
</comment>
<dbReference type="AlphaFoldDB" id="A0A3A5LER1"/>
<evidence type="ECO:0008006" key="8">
    <source>
        <dbReference type="Google" id="ProtNLM"/>
    </source>
</evidence>
<dbReference type="Proteomes" id="UP000251035">
    <property type="component" value="Unassembled WGS sequence"/>
</dbReference>
<dbReference type="GeneID" id="48946436"/>
<evidence type="ECO:0000313" key="3">
    <source>
        <dbReference type="EMBL" id="RJT46631.1"/>
    </source>
</evidence>
<protein>
    <recommendedName>
        <fullName evidence="8">Organic solvent tolerance-like N-terminal domain-containing protein</fullName>
    </recommendedName>
</protein>
<reference evidence="4 7" key="2">
    <citation type="submission" date="2018-04" db="EMBL/GenBank/DDBJ databases">
        <title>Whole genome sequence comparison of clinical and drinking water Legionella pneumophila isolates.</title>
        <authorList>
            <person name="Garner E."/>
        </authorList>
    </citation>
    <scope>NUCLEOTIDE SEQUENCE [LARGE SCALE GENOMIC DNA]</scope>
    <source>
        <strain evidence="4 7">WH02</strain>
    </source>
</reference>
<reference evidence="2 5" key="1">
    <citation type="submission" date="2018-04" db="EMBL/GenBank/DDBJ databases">
        <title>Whole genome sequence comparison of clinical and drinking water Legionella pneumophila isolates associated with the Flint Water Crisis.</title>
        <authorList>
            <person name="Garner E."/>
            <person name="Brown C."/>
            <person name="Schwake O."/>
            <person name="Coil D."/>
            <person name="Jospin G."/>
            <person name="Eisen J."/>
            <person name="Edwards M."/>
            <person name="Pruden A."/>
        </authorList>
    </citation>
    <scope>NUCLEOTIDE SEQUENCE [LARGE SCALE GENOMIC DNA]</scope>
    <source>
        <strain evidence="2 5">Genessee03</strain>
    </source>
</reference>
<evidence type="ECO:0000256" key="1">
    <source>
        <dbReference type="SAM" id="SignalP"/>
    </source>
</evidence>
<evidence type="ECO:0000313" key="6">
    <source>
        <dbReference type="Proteomes" id="UP000270757"/>
    </source>
</evidence>
<keyword evidence="5" id="KW-1185">Reference proteome</keyword>
<accession>A0A3A5LER1</accession>
<evidence type="ECO:0000313" key="5">
    <source>
        <dbReference type="Proteomes" id="UP000251035"/>
    </source>
</evidence>
<dbReference type="Proteomes" id="UP000306421">
    <property type="component" value="Unassembled WGS sequence"/>
</dbReference>
<feature type="chain" id="PRO_5044588202" description="Organic solvent tolerance-like N-terminal domain-containing protein" evidence="1">
    <location>
        <begin position="23"/>
        <end position="178"/>
    </location>
</feature>
<evidence type="ECO:0000313" key="4">
    <source>
        <dbReference type="EMBL" id="TID40258.1"/>
    </source>
</evidence>
<evidence type="ECO:0000313" key="2">
    <source>
        <dbReference type="EMBL" id="PUT45964.1"/>
    </source>
</evidence>
<feature type="signal peptide" evidence="1">
    <location>
        <begin position="1"/>
        <end position="22"/>
    </location>
</feature>
<gene>
    <name evidence="3" type="ORF">D6J04_08810</name>
    <name evidence="2" type="ORF">DB745_12670</name>
    <name evidence="4" type="ORF">DIZ81_12865</name>
</gene>
<evidence type="ECO:0000313" key="7">
    <source>
        <dbReference type="Proteomes" id="UP000306421"/>
    </source>
</evidence>
<dbReference type="EMBL" id="QFGG01000013">
    <property type="protein sequence ID" value="TID40258.1"/>
    <property type="molecule type" value="Genomic_DNA"/>
</dbReference>
<keyword evidence="1" id="KW-0732">Signal</keyword>
<reference evidence="3 6" key="3">
    <citation type="submission" date="2018-09" db="EMBL/GenBank/DDBJ databases">
        <title>Draft genome sequences of Legionella taurinensis isolated from water samples.</title>
        <authorList>
            <person name="Chakeri A."/>
            <person name="Allerberger F."/>
            <person name="Kundi M."/>
            <person name="Ruppitsch W."/>
            <person name="Schmid D."/>
        </authorList>
    </citation>
    <scope>NUCLEOTIDE SEQUENCE [LARGE SCALE GENOMIC DNA]</scope>
    <source>
        <strain evidence="3 6">4570-18-6</strain>
    </source>
</reference>
<dbReference type="EMBL" id="QCXM01000014">
    <property type="protein sequence ID" value="PUT45964.1"/>
    <property type="molecule type" value="Genomic_DNA"/>
</dbReference>
<dbReference type="Proteomes" id="UP000270757">
    <property type="component" value="Unassembled WGS sequence"/>
</dbReference>